<name>A0A820NP43_9BILA</name>
<feature type="compositionally biased region" description="Polar residues" evidence="1">
    <location>
        <begin position="60"/>
        <end position="71"/>
    </location>
</feature>
<sequence>MMLPIRSSSLKSIHVTRLSRHSGHQSEEALPIQSSSSKIIHVTRLSRHSGHQPEEAPPIRSSSLQPINVTRLSRRSGNRSQTVLPGRKWSPKGVRVMKLSRRSENRSPPMLSIQSSSLQDFYGMQVFHRFGDRLLETPESFSLATGTPSITGLHETISPIDNKKVT</sequence>
<gene>
    <name evidence="2" type="ORF">TSG867_LOCUS12478</name>
</gene>
<dbReference type="Proteomes" id="UP000663862">
    <property type="component" value="Unassembled WGS sequence"/>
</dbReference>
<protein>
    <submittedName>
        <fullName evidence="2">Uncharacterized protein</fullName>
    </submittedName>
</protein>
<dbReference type="AlphaFoldDB" id="A0A820NP43"/>
<organism evidence="2 3">
    <name type="scientific">Rotaria socialis</name>
    <dbReference type="NCBI Taxonomy" id="392032"/>
    <lineage>
        <taxon>Eukaryota</taxon>
        <taxon>Metazoa</taxon>
        <taxon>Spiralia</taxon>
        <taxon>Gnathifera</taxon>
        <taxon>Rotifera</taxon>
        <taxon>Eurotatoria</taxon>
        <taxon>Bdelloidea</taxon>
        <taxon>Philodinida</taxon>
        <taxon>Philodinidae</taxon>
        <taxon>Rotaria</taxon>
    </lineage>
</organism>
<evidence type="ECO:0000313" key="3">
    <source>
        <dbReference type="Proteomes" id="UP000663862"/>
    </source>
</evidence>
<comment type="caution">
    <text evidence="2">The sequence shown here is derived from an EMBL/GenBank/DDBJ whole genome shotgun (WGS) entry which is preliminary data.</text>
</comment>
<reference evidence="2" key="1">
    <citation type="submission" date="2021-02" db="EMBL/GenBank/DDBJ databases">
        <authorList>
            <person name="Nowell W R."/>
        </authorList>
    </citation>
    <scope>NUCLEOTIDE SEQUENCE</scope>
</reference>
<accession>A0A820NP43</accession>
<feature type="region of interest" description="Disordered" evidence="1">
    <location>
        <begin position="13"/>
        <end position="90"/>
    </location>
</feature>
<evidence type="ECO:0000313" key="2">
    <source>
        <dbReference type="EMBL" id="CAF4393861.1"/>
    </source>
</evidence>
<evidence type="ECO:0000256" key="1">
    <source>
        <dbReference type="SAM" id="MobiDB-lite"/>
    </source>
</evidence>
<dbReference type="EMBL" id="CAJOBQ010000632">
    <property type="protein sequence ID" value="CAF4393861.1"/>
    <property type="molecule type" value="Genomic_DNA"/>
</dbReference>
<proteinExistence type="predicted"/>